<evidence type="ECO:0000256" key="1">
    <source>
        <dbReference type="SAM" id="MobiDB-lite"/>
    </source>
</evidence>
<feature type="compositionally biased region" description="Polar residues" evidence="1">
    <location>
        <begin position="1"/>
        <end position="16"/>
    </location>
</feature>
<evidence type="ECO:0000313" key="2">
    <source>
        <dbReference type="EMBL" id="CUV61638.1"/>
    </source>
</evidence>
<reference evidence="2" key="1">
    <citation type="submission" date="2015-10" db="EMBL/GenBank/DDBJ databases">
        <authorList>
            <person name="Gilbert D.G."/>
        </authorList>
    </citation>
    <scope>NUCLEOTIDE SEQUENCE</scope>
    <source>
        <strain evidence="2">Phyl III-seqv23</strain>
    </source>
</reference>
<organism evidence="2">
    <name type="scientific">Ralstonia solanacearum</name>
    <name type="common">Pseudomonas solanacearum</name>
    <dbReference type="NCBI Taxonomy" id="305"/>
    <lineage>
        <taxon>Bacteria</taxon>
        <taxon>Pseudomonadati</taxon>
        <taxon>Pseudomonadota</taxon>
        <taxon>Betaproteobacteria</taxon>
        <taxon>Burkholderiales</taxon>
        <taxon>Burkholderiaceae</taxon>
        <taxon>Ralstonia</taxon>
        <taxon>Ralstonia solanacearum species complex</taxon>
    </lineage>
</organism>
<sequence>MTIADSMQWNRASTGRRSAGSPGVRLQPRGALAGMQAGQDAQEEIQAAAGRTRGLGDRAHLVVVHRAVGQRHQGIPVRHRIGIVLGQQADVVPRGHEHRHGLQPGRLGATAEAVDAQRIVHERLLAIHQGQAAGPVDVVARRVDALPFVKQTQIIEAAIVLVHAANRDLHPPFAQRQRQLGEGHDRQFDPHARRLLAQRGKRLGHAEVLVLHDLLGHADGQRPRQHAAHGVDFRPDALQRLQRVAGQIQRDPARRGQLESRRAALAQAHAQVILDLADMATDGGLGHVELLLRGGESIGLGHGTKNPQGAQMALGEFGAESMHGSVLKGVEL</sequence>
<dbReference type="AlphaFoldDB" id="A0A0S4XCN4"/>
<protein>
    <submittedName>
        <fullName evidence="2">Uncharacterized protein</fullName>
    </submittedName>
</protein>
<gene>
    <name evidence="2" type="ORF">RD1301_v1_1620025</name>
</gene>
<feature type="region of interest" description="Disordered" evidence="1">
    <location>
        <begin position="1"/>
        <end position="25"/>
    </location>
</feature>
<dbReference type="EMBL" id="LN899822">
    <property type="protein sequence ID" value="CUV61638.1"/>
    <property type="molecule type" value="Genomic_DNA"/>
</dbReference>
<accession>A0A0S4XCN4</accession>
<name>A0A0S4XCN4_RALSL</name>
<proteinExistence type="predicted"/>